<feature type="compositionally biased region" description="Basic and acidic residues" evidence="1">
    <location>
        <begin position="300"/>
        <end position="325"/>
    </location>
</feature>
<name>A0A1G2TK09_9BACT</name>
<accession>A0A1G2TK09</accession>
<evidence type="ECO:0000313" key="3">
    <source>
        <dbReference type="EMBL" id="OHA96961.1"/>
    </source>
</evidence>
<feature type="chain" id="PRO_5009584591" description="DUF5667 domain-containing protein" evidence="2">
    <location>
        <begin position="22"/>
        <end position="325"/>
    </location>
</feature>
<feature type="compositionally biased region" description="Gly residues" evidence="1">
    <location>
        <begin position="262"/>
        <end position="286"/>
    </location>
</feature>
<feature type="region of interest" description="Disordered" evidence="1">
    <location>
        <begin position="215"/>
        <end position="325"/>
    </location>
</feature>
<dbReference type="EMBL" id="MHVR01000003">
    <property type="protein sequence ID" value="OHA96961.1"/>
    <property type="molecule type" value="Genomic_DNA"/>
</dbReference>
<reference evidence="3 4" key="1">
    <citation type="journal article" date="2016" name="Nat. Commun.">
        <title>Thousands of microbial genomes shed light on interconnected biogeochemical processes in an aquifer system.</title>
        <authorList>
            <person name="Anantharaman K."/>
            <person name="Brown C.T."/>
            <person name="Hug L.A."/>
            <person name="Sharon I."/>
            <person name="Castelle C.J."/>
            <person name="Probst A.J."/>
            <person name="Thomas B.C."/>
            <person name="Singh A."/>
            <person name="Wilkins M.J."/>
            <person name="Karaoz U."/>
            <person name="Brodie E.L."/>
            <person name="Williams K.H."/>
            <person name="Hubbard S.S."/>
            <person name="Banfield J.F."/>
        </authorList>
    </citation>
    <scope>NUCLEOTIDE SEQUENCE [LARGE SCALE GENOMIC DNA]</scope>
</reference>
<evidence type="ECO:0000256" key="1">
    <source>
        <dbReference type="SAM" id="MobiDB-lite"/>
    </source>
</evidence>
<dbReference type="Proteomes" id="UP000178175">
    <property type="component" value="Unassembled WGS sequence"/>
</dbReference>
<feature type="compositionally biased region" description="Low complexity" evidence="1">
    <location>
        <begin position="236"/>
        <end position="261"/>
    </location>
</feature>
<feature type="signal peptide" evidence="2">
    <location>
        <begin position="1"/>
        <end position="21"/>
    </location>
</feature>
<comment type="caution">
    <text evidence="3">The sequence shown here is derived from an EMBL/GenBank/DDBJ whole genome shotgun (WGS) entry which is preliminary data.</text>
</comment>
<sequence>MKKFSSWIVFVSFVSSVSVFAQQQPVPLQPTQLLVCPVGTVPGCVPAPAPTASPATRTVVRPAVAVPQAGAPISISVNVTAPPAPAQSSMSPEMMAMMMKMLQAPPTGTTSDIAIVEFLRQNADKDADFRRQMLEVARGQAASARVANKWLALSGIANSVSAVTGVMTVQRLGKLNKSAYKQAESAKIMEAVTLSKPLQVIQSVTQDVDVKGVSSSEANAQGGQGGGGGSVGAGGITASATGGSATNTNNNEGGDNTANGGQATGNGGQATGNGGQANGGNGGNGGQVTVPTPPAPPVLHNDHKGDKGGNDHDGHDDHSDHGGKK</sequence>
<evidence type="ECO:0000313" key="4">
    <source>
        <dbReference type="Proteomes" id="UP000178175"/>
    </source>
</evidence>
<gene>
    <name evidence="3" type="ORF">A3C70_01720</name>
</gene>
<feature type="compositionally biased region" description="Gly residues" evidence="1">
    <location>
        <begin position="222"/>
        <end position="235"/>
    </location>
</feature>
<dbReference type="AlphaFoldDB" id="A0A1G2TK09"/>
<protein>
    <recommendedName>
        <fullName evidence="5">DUF5667 domain-containing protein</fullName>
    </recommendedName>
</protein>
<keyword evidence="2" id="KW-0732">Signal</keyword>
<proteinExistence type="predicted"/>
<evidence type="ECO:0008006" key="5">
    <source>
        <dbReference type="Google" id="ProtNLM"/>
    </source>
</evidence>
<organism evidence="3 4">
    <name type="scientific">Candidatus Zambryskibacteria bacterium RIFCSPHIGHO2_02_FULL_43_14</name>
    <dbReference type="NCBI Taxonomy" id="1802748"/>
    <lineage>
        <taxon>Bacteria</taxon>
        <taxon>Candidatus Zambryskiibacteriota</taxon>
    </lineage>
</organism>
<evidence type="ECO:0000256" key="2">
    <source>
        <dbReference type="SAM" id="SignalP"/>
    </source>
</evidence>